<gene>
    <name evidence="3" type="ORF">Pla100_52360</name>
    <name evidence="4" type="ORF">Pla100_52850</name>
</gene>
<protein>
    <submittedName>
        <fullName evidence="4">Uncharacterized protein</fullName>
    </submittedName>
</protein>
<keyword evidence="1" id="KW-0175">Coiled coil</keyword>
<feature type="region of interest" description="Disordered" evidence="2">
    <location>
        <begin position="268"/>
        <end position="290"/>
    </location>
</feature>
<evidence type="ECO:0000256" key="2">
    <source>
        <dbReference type="SAM" id="MobiDB-lite"/>
    </source>
</evidence>
<feature type="compositionally biased region" description="Polar residues" evidence="2">
    <location>
        <begin position="739"/>
        <end position="748"/>
    </location>
</feature>
<dbReference type="EMBL" id="SJPM01000015">
    <property type="protein sequence ID" value="TWT91386.1"/>
    <property type="molecule type" value="Genomic_DNA"/>
</dbReference>
<sequence>MSKTVEAFNYRIGLDVSKLQAGGIITKRELSQLRRDFYRLQEPAEQSAATVKRLTDAFRVGAMDQKTYATAMERITARQPEAIAARKAQTAAETDAAAIRRKLMTDDERYRAEQLRMIDMINRGNLTRAEATRHLKEYKSQLPSVVAAERERVAVEKEASAVRRRLQTDSERYADEVRRIRNLVDRGSLTQSEATRHLREYRSQLPAVVAAEERRADLQRRGAALTDRYATASERLTRELREERRELDRLRKAGAIDETTFRRGVADIARRGAPQRPDSPSKPKLRDEIDNMPMIGGLAGRGASLVRMGPAIAGLAVGLGAAYGAYRLASSAASAFSQSVAEQADLVVKMDRSARMLGTSVQDYAAIQFAASQNAGMSADQTMVVVTKLSAKISEAAAGGGDALASIQALGLDASKLALEDPAIAFRQIVQAASEVANPIDRARIAAKLFEEEGLALADVLAGGAKGLDDAKRAADRYGLTVNDVQSLGLTNAVDSVGELQAIWDGWARQVTVEFAPAVTAIAQTISGMAPMAGEMGGGITQAADSAVELAAYMAETSVYVTRFTRLLYEAGTRDIIGLGVAIAKAFEPVTVGDDIRNNYLAAKKAAEEGAAKRKEEAEASRQIAAEQVAAKQNAAKVVNPEVDNYAEELRQLKERNRELTLGAEASDAYLLKNAEIDEPIKQEIAALRERNKELENAQKLRDQENSLRDQVEKAKIAEQLRNMNPRLSDRDSEELAGLQQQGATPEQLQRTFEMRRELELIEQRNKARDTERDRLKSLAAEAAKITETQRGPVAQLATELTDLHEMRMRNLLTEAEFEAAKRNAAMQFVDIPDDLATAGGDITDGSQVYAAMVDDQNVLRKNEIEQAEADRLEAAAMRLAGIEQQRVNQAIEVTAQMQQQAALAERIAGGDAIANRSTEATTTKTAAEAAGGDVFERIAIASEQASSALSQWQIIGV</sequence>
<feature type="region of interest" description="Disordered" evidence="2">
    <location>
        <begin position="722"/>
        <end position="748"/>
    </location>
</feature>
<feature type="coiled-coil region" evidence="1">
    <location>
        <begin position="615"/>
        <end position="721"/>
    </location>
</feature>
<name>A0A5C5ZWE9_9BACT</name>
<reference evidence="4 5" key="1">
    <citation type="submission" date="2019-02" db="EMBL/GenBank/DDBJ databases">
        <title>Deep-cultivation of Planctomycetes and their phenomic and genomic characterization uncovers novel biology.</title>
        <authorList>
            <person name="Wiegand S."/>
            <person name="Jogler M."/>
            <person name="Boedeker C."/>
            <person name="Pinto D."/>
            <person name="Vollmers J."/>
            <person name="Rivas-Marin E."/>
            <person name="Kohn T."/>
            <person name="Peeters S.H."/>
            <person name="Heuer A."/>
            <person name="Rast P."/>
            <person name="Oberbeckmann S."/>
            <person name="Bunk B."/>
            <person name="Jeske O."/>
            <person name="Meyerdierks A."/>
            <person name="Storesund J.E."/>
            <person name="Kallscheuer N."/>
            <person name="Luecker S."/>
            <person name="Lage O.M."/>
            <person name="Pohl T."/>
            <person name="Merkel B.J."/>
            <person name="Hornburger P."/>
            <person name="Mueller R.-W."/>
            <person name="Bruemmer F."/>
            <person name="Labrenz M."/>
            <person name="Spormann A.M."/>
            <person name="Op Den Camp H."/>
            <person name="Overmann J."/>
            <person name="Amann R."/>
            <person name="Jetten M.S.M."/>
            <person name="Mascher T."/>
            <person name="Medema M.H."/>
            <person name="Devos D.P."/>
            <person name="Kaster A.-K."/>
            <person name="Ovreas L."/>
            <person name="Rohde M."/>
            <person name="Galperin M.Y."/>
            <person name="Jogler C."/>
        </authorList>
    </citation>
    <scope>NUCLEOTIDE SEQUENCE [LARGE SCALE GENOMIC DNA]</scope>
    <source>
        <strain evidence="4 5">Pla100</strain>
    </source>
</reference>
<dbReference type="Proteomes" id="UP000316213">
    <property type="component" value="Unassembled WGS sequence"/>
</dbReference>
<accession>A0A5C5ZWE9</accession>
<comment type="caution">
    <text evidence="4">The sequence shown here is derived from an EMBL/GenBank/DDBJ whole genome shotgun (WGS) entry which is preliminary data.</text>
</comment>
<feature type="coiled-coil region" evidence="1">
    <location>
        <begin position="208"/>
        <end position="253"/>
    </location>
</feature>
<keyword evidence="5" id="KW-1185">Reference proteome</keyword>
<dbReference type="RefSeq" id="WP_146581280.1">
    <property type="nucleotide sequence ID" value="NZ_SJPM01000015.1"/>
</dbReference>
<proteinExistence type="predicted"/>
<evidence type="ECO:0000313" key="4">
    <source>
        <dbReference type="EMBL" id="TWT91435.1"/>
    </source>
</evidence>
<dbReference type="EMBL" id="SJPM01000015">
    <property type="protein sequence ID" value="TWT91435.1"/>
    <property type="molecule type" value="Genomic_DNA"/>
</dbReference>
<evidence type="ECO:0000313" key="5">
    <source>
        <dbReference type="Proteomes" id="UP000316213"/>
    </source>
</evidence>
<organism evidence="4 5">
    <name type="scientific">Neorhodopirellula pilleata</name>
    <dbReference type="NCBI Taxonomy" id="2714738"/>
    <lineage>
        <taxon>Bacteria</taxon>
        <taxon>Pseudomonadati</taxon>
        <taxon>Planctomycetota</taxon>
        <taxon>Planctomycetia</taxon>
        <taxon>Pirellulales</taxon>
        <taxon>Pirellulaceae</taxon>
        <taxon>Neorhodopirellula</taxon>
    </lineage>
</organism>
<dbReference type="OrthoDB" id="292050at2"/>
<feature type="compositionally biased region" description="Basic and acidic residues" evidence="2">
    <location>
        <begin position="279"/>
        <end position="289"/>
    </location>
</feature>
<dbReference type="AlphaFoldDB" id="A0A5C5ZWE9"/>
<evidence type="ECO:0000313" key="3">
    <source>
        <dbReference type="EMBL" id="TWT91386.1"/>
    </source>
</evidence>
<evidence type="ECO:0000256" key="1">
    <source>
        <dbReference type="SAM" id="Coils"/>
    </source>
</evidence>